<sequence length="282" mass="31608">MKSSHGAGVLQLFDHQAISSIDALHEGVVFGAPHILRSDDQEGARASYPPTQTQSGVFETVSEVLYALRDAAKAHRSLYQDAEILHQDICPGNIMITSRDEQQQRAGPGPRGVLIDLHMAKKRTDLWRQFEGIGTPPFQAIGVLQAYLPNNPHTYRHDLESFLYTFLFLAICRWPIAPGLNQLQLPPTSALNQWSQGRPVEQVRCKTHDMTAANFDRITAKFTPQFRSFVGLAKRLREILFPVRDGKPWTGTDMREEGTNALYDRVIGCFERAVAELEGANL</sequence>
<evidence type="ECO:0000313" key="3">
    <source>
        <dbReference type="Proteomes" id="UP001610446"/>
    </source>
</evidence>
<dbReference type="SUPFAM" id="SSF56112">
    <property type="entry name" value="Protein kinase-like (PK-like)"/>
    <property type="match status" value="1"/>
</dbReference>
<dbReference type="InterPro" id="IPR011009">
    <property type="entry name" value="Kinase-like_dom_sf"/>
</dbReference>
<evidence type="ECO:0000259" key="1">
    <source>
        <dbReference type="Pfam" id="PF17667"/>
    </source>
</evidence>
<comment type="caution">
    <text evidence="2">The sequence shown here is derived from an EMBL/GenBank/DDBJ whole genome shotgun (WGS) entry which is preliminary data.</text>
</comment>
<keyword evidence="3" id="KW-1185">Reference proteome</keyword>
<feature type="domain" description="Fungal-type protein kinase" evidence="1">
    <location>
        <begin position="58"/>
        <end position="168"/>
    </location>
</feature>
<dbReference type="Pfam" id="PF17667">
    <property type="entry name" value="Pkinase_fungal"/>
    <property type="match status" value="1"/>
</dbReference>
<protein>
    <recommendedName>
        <fullName evidence="1">Fungal-type protein kinase domain-containing protein</fullName>
    </recommendedName>
</protein>
<dbReference type="PANTHER" id="PTHR38248">
    <property type="entry name" value="FUNK1 6"/>
    <property type="match status" value="1"/>
</dbReference>
<dbReference type="EMBL" id="JBFXLU010000031">
    <property type="protein sequence ID" value="KAL2851152.1"/>
    <property type="molecule type" value="Genomic_DNA"/>
</dbReference>
<dbReference type="Gene3D" id="1.10.510.10">
    <property type="entry name" value="Transferase(Phosphotransferase) domain 1"/>
    <property type="match status" value="1"/>
</dbReference>
<proteinExistence type="predicted"/>
<evidence type="ECO:0000313" key="2">
    <source>
        <dbReference type="EMBL" id="KAL2851152.1"/>
    </source>
</evidence>
<name>A0ABR4KFV4_9EURO</name>
<dbReference type="PANTHER" id="PTHR38248:SF2">
    <property type="entry name" value="FUNK1 11"/>
    <property type="match status" value="1"/>
</dbReference>
<dbReference type="InterPro" id="IPR040976">
    <property type="entry name" value="Pkinase_fungal"/>
</dbReference>
<gene>
    <name evidence="2" type="ORF">BJY01DRAFT_245089</name>
</gene>
<dbReference type="Proteomes" id="UP001610446">
    <property type="component" value="Unassembled WGS sequence"/>
</dbReference>
<organism evidence="2 3">
    <name type="scientific">Aspergillus pseudoustus</name>
    <dbReference type="NCBI Taxonomy" id="1810923"/>
    <lineage>
        <taxon>Eukaryota</taxon>
        <taxon>Fungi</taxon>
        <taxon>Dikarya</taxon>
        <taxon>Ascomycota</taxon>
        <taxon>Pezizomycotina</taxon>
        <taxon>Eurotiomycetes</taxon>
        <taxon>Eurotiomycetidae</taxon>
        <taxon>Eurotiales</taxon>
        <taxon>Aspergillaceae</taxon>
        <taxon>Aspergillus</taxon>
        <taxon>Aspergillus subgen. Nidulantes</taxon>
    </lineage>
</organism>
<accession>A0ABR4KFV4</accession>
<reference evidence="2 3" key="1">
    <citation type="submission" date="2024-07" db="EMBL/GenBank/DDBJ databases">
        <title>Section-level genome sequencing and comparative genomics of Aspergillus sections Usti and Cavernicolus.</title>
        <authorList>
            <consortium name="Lawrence Berkeley National Laboratory"/>
            <person name="Nybo J.L."/>
            <person name="Vesth T.C."/>
            <person name="Theobald S."/>
            <person name="Frisvad J.C."/>
            <person name="Larsen T.O."/>
            <person name="Kjaerboelling I."/>
            <person name="Rothschild-Mancinelli K."/>
            <person name="Lyhne E.K."/>
            <person name="Kogle M.E."/>
            <person name="Barry K."/>
            <person name="Clum A."/>
            <person name="Na H."/>
            <person name="Ledsgaard L."/>
            <person name="Lin J."/>
            <person name="Lipzen A."/>
            <person name="Kuo A."/>
            <person name="Riley R."/>
            <person name="Mondo S."/>
            <person name="Labutti K."/>
            <person name="Haridas S."/>
            <person name="Pangalinan J."/>
            <person name="Salamov A.A."/>
            <person name="Simmons B.A."/>
            <person name="Magnuson J.K."/>
            <person name="Chen J."/>
            <person name="Drula E."/>
            <person name="Henrissat B."/>
            <person name="Wiebenga A."/>
            <person name="Lubbers R.J."/>
            <person name="Gomes A.C."/>
            <person name="Makela M.R."/>
            <person name="Stajich J."/>
            <person name="Grigoriev I.V."/>
            <person name="Mortensen U.H."/>
            <person name="De Vries R.P."/>
            <person name="Baker S.E."/>
            <person name="Andersen M.R."/>
        </authorList>
    </citation>
    <scope>NUCLEOTIDE SEQUENCE [LARGE SCALE GENOMIC DNA]</scope>
    <source>
        <strain evidence="2 3">CBS 123904</strain>
    </source>
</reference>